<accession>A0A382M1D5</accession>
<name>A0A382M1D5_9ZZZZ</name>
<evidence type="ECO:0000313" key="1">
    <source>
        <dbReference type="EMBL" id="SVC42759.1"/>
    </source>
</evidence>
<proteinExistence type="predicted"/>
<organism evidence="1">
    <name type="scientific">marine metagenome</name>
    <dbReference type="NCBI Taxonomy" id="408172"/>
    <lineage>
        <taxon>unclassified sequences</taxon>
        <taxon>metagenomes</taxon>
        <taxon>ecological metagenomes</taxon>
    </lineage>
</organism>
<sequence>CFFSGRASTKDTMKKLKNIRVKIAMIIFRQVRENQEKVIIRLGKSFFKIIIQLME</sequence>
<feature type="non-terminal residue" evidence="1">
    <location>
        <position position="1"/>
    </location>
</feature>
<dbReference type="EMBL" id="UINC01090638">
    <property type="protein sequence ID" value="SVC42759.1"/>
    <property type="molecule type" value="Genomic_DNA"/>
</dbReference>
<protein>
    <submittedName>
        <fullName evidence="1">Uncharacterized protein</fullName>
    </submittedName>
</protein>
<reference evidence="1" key="1">
    <citation type="submission" date="2018-05" db="EMBL/GenBank/DDBJ databases">
        <authorList>
            <person name="Lanie J.A."/>
            <person name="Ng W.-L."/>
            <person name="Kazmierczak K.M."/>
            <person name="Andrzejewski T.M."/>
            <person name="Davidsen T.M."/>
            <person name="Wayne K.J."/>
            <person name="Tettelin H."/>
            <person name="Glass J.I."/>
            <person name="Rusch D."/>
            <person name="Podicherti R."/>
            <person name="Tsui H.-C.T."/>
            <person name="Winkler M.E."/>
        </authorList>
    </citation>
    <scope>NUCLEOTIDE SEQUENCE</scope>
</reference>
<gene>
    <name evidence="1" type="ORF">METZ01_LOCUS295613</name>
</gene>
<dbReference type="AlphaFoldDB" id="A0A382M1D5"/>